<reference evidence="2" key="2">
    <citation type="submission" date="2020-02" db="EMBL/GenBank/DDBJ databases">
        <authorList>
            <person name="Littmann E."/>
            <person name="Sorbara M."/>
        </authorList>
    </citation>
    <scope>NUCLEOTIDE SEQUENCE</scope>
    <source>
        <strain evidence="2">MSK.1.17</strain>
    </source>
</reference>
<protein>
    <submittedName>
        <fullName evidence="1">DUF2634 domain-containing protein</fullName>
    </submittedName>
</protein>
<reference evidence="2 3" key="1">
    <citation type="journal article" date="2020" name="Cell Host Microbe">
        <title>Functional and Genomic Variation between Human-Derived Isolates of Lachnospiraceae Reveals Inter- and Intra-Species Diversity.</title>
        <authorList>
            <person name="Sorbara M.T."/>
            <person name="Littmann E.R."/>
            <person name="Fontana E."/>
            <person name="Moody T.U."/>
            <person name="Kohout C.E."/>
            <person name="Gjonbalaj M."/>
            <person name="Eaton V."/>
            <person name="Seok R."/>
            <person name="Leiner I.M."/>
            <person name="Pamer E.G."/>
        </authorList>
    </citation>
    <scope>NUCLEOTIDE SEQUENCE [LARGE SCALE GENOMIC DNA]</scope>
    <source>
        <strain evidence="2 3">MSK.1.17</strain>
    </source>
</reference>
<name>A0AAW5BVK3_9FIRM</name>
<dbReference type="AlphaFoldDB" id="A0AAW5BVK3"/>
<evidence type="ECO:0000313" key="4">
    <source>
        <dbReference type="Proteomes" id="UP001299608"/>
    </source>
</evidence>
<dbReference type="InterPro" id="IPR020288">
    <property type="entry name" value="Sheath_initiator"/>
</dbReference>
<dbReference type="EMBL" id="JAAITT010000007">
    <property type="protein sequence ID" value="NSJ48291.1"/>
    <property type="molecule type" value="Genomic_DNA"/>
</dbReference>
<gene>
    <name evidence="2" type="ORF">G5B36_06205</name>
    <name evidence="1" type="ORF">L0N08_01375</name>
</gene>
<proteinExistence type="predicted"/>
<dbReference type="SUPFAM" id="SSF160719">
    <property type="entry name" value="gpW/gp25-like"/>
    <property type="match status" value="1"/>
</dbReference>
<comment type="caution">
    <text evidence="1">The sequence shown here is derived from an EMBL/GenBank/DDBJ whole genome shotgun (WGS) entry which is preliminary data.</text>
</comment>
<dbReference type="Gene3D" id="3.10.450.40">
    <property type="match status" value="1"/>
</dbReference>
<evidence type="ECO:0000313" key="3">
    <source>
        <dbReference type="Proteomes" id="UP000669239"/>
    </source>
</evidence>
<reference evidence="1" key="3">
    <citation type="submission" date="2022-01" db="EMBL/GenBank/DDBJ databases">
        <title>Collection of gut derived symbiotic bacterial strains cultured from healthy donors.</title>
        <authorList>
            <person name="Lin H."/>
            <person name="Kohout C."/>
            <person name="Waligurski E."/>
            <person name="Pamer E.G."/>
        </authorList>
    </citation>
    <scope>NUCLEOTIDE SEQUENCE</scope>
    <source>
        <strain evidence="1">DFI.6.55</strain>
    </source>
</reference>
<sequence>MATLPEGVGLDTSLMYVDRPTNTFMIDWESRRIKGMDSGLAAMRQAVDIVLNTERFRWQIYSPNFGIELEELIGEEYDYVTSEIARRVEDAFSTDSRVLSVGDFIYTDQGHSILKCSFEVNTIFGPVQAEVTV</sequence>
<dbReference type="EMBL" id="JAKNGE010000001">
    <property type="protein sequence ID" value="MCG4744059.1"/>
    <property type="molecule type" value="Genomic_DNA"/>
</dbReference>
<organism evidence="1 4">
    <name type="scientific">Enterocloster aldenensis</name>
    <dbReference type="NCBI Taxonomy" id="358742"/>
    <lineage>
        <taxon>Bacteria</taxon>
        <taxon>Bacillati</taxon>
        <taxon>Bacillota</taxon>
        <taxon>Clostridia</taxon>
        <taxon>Lachnospirales</taxon>
        <taxon>Lachnospiraceae</taxon>
        <taxon>Enterocloster</taxon>
    </lineage>
</organism>
<dbReference type="RefSeq" id="WP_165641733.1">
    <property type="nucleotide sequence ID" value="NZ_JAAITT010000007.1"/>
</dbReference>
<evidence type="ECO:0000313" key="1">
    <source>
        <dbReference type="EMBL" id="MCG4744059.1"/>
    </source>
</evidence>
<accession>A0AAW5BVK3</accession>
<dbReference type="Proteomes" id="UP001299608">
    <property type="component" value="Unassembled WGS sequence"/>
</dbReference>
<dbReference type="Proteomes" id="UP000669239">
    <property type="component" value="Unassembled WGS sequence"/>
</dbReference>
<dbReference type="Pfam" id="PF10934">
    <property type="entry name" value="Sheath_initiator"/>
    <property type="match status" value="1"/>
</dbReference>
<evidence type="ECO:0000313" key="2">
    <source>
        <dbReference type="EMBL" id="NSJ48291.1"/>
    </source>
</evidence>
<keyword evidence="3" id="KW-1185">Reference proteome</keyword>